<dbReference type="Proteomes" id="UP001230649">
    <property type="component" value="Unassembled WGS sequence"/>
</dbReference>
<evidence type="ECO:0000313" key="1">
    <source>
        <dbReference type="EMBL" id="KAJ9115569.1"/>
    </source>
</evidence>
<sequence>MAAAPGTASQPLQPALPVFATPSTIGPESVSDILSDAGDLLDPADVTLSANGHNIVGDTKVDGHATSASSSSPTSASDIATPSNNAALGHVSTSPSQGRYDNTVNEYDLIKEASRAKGIKSRTVCVAIPVNRKDGTVLMVTSRKHDTKWIFPKGGHEKGETYAEAAVRESWEEAGTSPTLVLTEPEVYKASSLSGDGERKIHYHIFEMDVTPEDLCEECGHREFCTIPKALERCAAWANEKNTKLELVIGFRKTRVFQEWHAANPQHQSTTLMDGDSTIASAKQPTSFASPACNTVTNHPQDADNGDLIEAKKRRGVGTDSSVEDEGLKPGLLEKVLGFIHPTKNQ</sequence>
<name>A0ACC2WUW7_9TREE</name>
<proteinExistence type="predicted"/>
<gene>
    <name evidence="1" type="ORF">QFC20_000894</name>
</gene>
<organism evidence="1 2">
    <name type="scientific">Naganishia adeliensis</name>
    <dbReference type="NCBI Taxonomy" id="92952"/>
    <lineage>
        <taxon>Eukaryota</taxon>
        <taxon>Fungi</taxon>
        <taxon>Dikarya</taxon>
        <taxon>Basidiomycota</taxon>
        <taxon>Agaricomycotina</taxon>
        <taxon>Tremellomycetes</taxon>
        <taxon>Filobasidiales</taxon>
        <taxon>Filobasidiaceae</taxon>
        <taxon>Naganishia</taxon>
    </lineage>
</organism>
<dbReference type="EMBL" id="JASBWS010000005">
    <property type="protein sequence ID" value="KAJ9115569.1"/>
    <property type="molecule type" value="Genomic_DNA"/>
</dbReference>
<accession>A0ACC2WUW7</accession>
<evidence type="ECO:0000313" key="2">
    <source>
        <dbReference type="Proteomes" id="UP001230649"/>
    </source>
</evidence>
<keyword evidence="2" id="KW-1185">Reference proteome</keyword>
<protein>
    <submittedName>
        <fullName evidence="1">Uncharacterized protein</fullName>
    </submittedName>
</protein>
<reference evidence="1" key="1">
    <citation type="submission" date="2023-04" db="EMBL/GenBank/DDBJ databases">
        <title>Draft Genome sequencing of Naganishia species isolated from polar environments using Oxford Nanopore Technology.</title>
        <authorList>
            <person name="Leo P."/>
            <person name="Venkateswaran K."/>
        </authorList>
    </citation>
    <scope>NUCLEOTIDE SEQUENCE</scope>
    <source>
        <strain evidence="1">MNA-CCFEE 5262</strain>
    </source>
</reference>
<comment type="caution">
    <text evidence="1">The sequence shown here is derived from an EMBL/GenBank/DDBJ whole genome shotgun (WGS) entry which is preliminary data.</text>
</comment>